<keyword evidence="3" id="KW-1185">Reference proteome</keyword>
<protein>
    <recommendedName>
        <fullName evidence="1">Histidine-specific methyltransferase SAM-dependent domain-containing protein</fullName>
    </recommendedName>
</protein>
<evidence type="ECO:0000313" key="3">
    <source>
        <dbReference type="Proteomes" id="UP000285146"/>
    </source>
</evidence>
<dbReference type="InterPro" id="IPR019257">
    <property type="entry name" value="MeTrfase_dom"/>
</dbReference>
<dbReference type="Pfam" id="PF10017">
    <property type="entry name" value="Methyltransf_33"/>
    <property type="match status" value="1"/>
</dbReference>
<dbReference type="InParanoid" id="A0A423XMG9"/>
<evidence type="ECO:0000259" key="1">
    <source>
        <dbReference type="Pfam" id="PF10017"/>
    </source>
</evidence>
<organism evidence="2 3">
    <name type="scientific">Cytospora leucostoma</name>
    <dbReference type="NCBI Taxonomy" id="1230097"/>
    <lineage>
        <taxon>Eukaryota</taxon>
        <taxon>Fungi</taxon>
        <taxon>Dikarya</taxon>
        <taxon>Ascomycota</taxon>
        <taxon>Pezizomycotina</taxon>
        <taxon>Sordariomycetes</taxon>
        <taxon>Sordariomycetidae</taxon>
        <taxon>Diaporthales</taxon>
        <taxon>Cytosporaceae</taxon>
        <taxon>Cytospora</taxon>
    </lineage>
</organism>
<name>A0A423XMG9_9PEZI</name>
<evidence type="ECO:0000313" key="2">
    <source>
        <dbReference type="EMBL" id="ROW17665.1"/>
    </source>
</evidence>
<proteinExistence type="predicted"/>
<sequence length="135" mass="14915">MLIGLESCQDEDLVLAAYNDNGSIFGTVDHQPLRHKFVAEARRPIQCPTLGLTFEAGDRIFTLESYKYKLRDIINHFTAGGLEVRAMWRANAAPVYQYLLAKHEPRAAVEESVIDTLVSDRPVAPVGDNAVATTA</sequence>
<dbReference type="AlphaFoldDB" id="A0A423XMG9"/>
<dbReference type="Proteomes" id="UP000285146">
    <property type="component" value="Unassembled WGS sequence"/>
</dbReference>
<reference evidence="2 3" key="1">
    <citation type="submission" date="2015-09" db="EMBL/GenBank/DDBJ databases">
        <title>Host preference determinants of Valsa canker pathogens revealed by comparative genomics.</title>
        <authorList>
            <person name="Yin Z."/>
            <person name="Huang L."/>
        </authorList>
    </citation>
    <scope>NUCLEOTIDE SEQUENCE [LARGE SCALE GENOMIC DNA]</scope>
    <source>
        <strain evidence="2 3">SXYLt</strain>
    </source>
</reference>
<dbReference type="EMBL" id="LKEB01000002">
    <property type="protein sequence ID" value="ROW17665.1"/>
    <property type="molecule type" value="Genomic_DNA"/>
</dbReference>
<gene>
    <name evidence="2" type="ORF">VPNG_00954</name>
</gene>
<feature type="domain" description="Histidine-specific methyltransferase SAM-dependent" evidence="1">
    <location>
        <begin position="29"/>
        <end position="101"/>
    </location>
</feature>
<accession>A0A423XMG9</accession>
<comment type="caution">
    <text evidence="2">The sequence shown here is derived from an EMBL/GenBank/DDBJ whole genome shotgun (WGS) entry which is preliminary data.</text>
</comment>